<evidence type="ECO:0000259" key="4">
    <source>
        <dbReference type="Pfam" id="PF00710"/>
    </source>
</evidence>
<dbReference type="CDD" id="cd08963">
    <property type="entry name" value="L-asparaginase_I"/>
    <property type="match status" value="1"/>
</dbReference>
<dbReference type="GO" id="GO:0009066">
    <property type="term" value="P:aspartate family amino acid metabolic process"/>
    <property type="evidence" value="ECO:0007669"/>
    <property type="project" value="UniProtKB-ARBA"/>
</dbReference>
<accession>A0A0V0QPJ7</accession>
<dbReference type="InterPro" id="IPR041725">
    <property type="entry name" value="L-asparaginase_I"/>
</dbReference>
<feature type="domain" description="Asparaginase/glutaminase C-terminal" evidence="5">
    <location>
        <begin position="357"/>
        <end position="472"/>
    </location>
</feature>
<evidence type="ECO:0000259" key="5">
    <source>
        <dbReference type="Pfam" id="PF17763"/>
    </source>
</evidence>
<dbReference type="Gene3D" id="3.40.50.1170">
    <property type="entry name" value="L-asparaginase, N-terminal domain"/>
    <property type="match status" value="1"/>
</dbReference>
<dbReference type="SMART" id="SM00870">
    <property type="entry name" value="Asparaginase"/>
    <property type="match status" value="1"/>
</dbReference>
<dbReference type="PROSITE" id="PS51732">
    <property type="entry name" value="ASN_GLN_ASE_3"/>
    <property type="match status" value="1"/>
</dbReference>
<evidence type="ECO:0000256" key="3">
    <source>
        <dbReference type="PROSITE-ProRule" id="PRU10100"/>
    </source>
</evidence>
<dbReference type="Pfam" id="PF17763">
    <property type="entry name" value="Asparaginase_C"/>
    <property type="match status" value="1"/>
</dbReference>
<dbReference type="Gene3D" id="3.40.50.40">
    <property type="match status" value="1"/>
</dbReference>
<proteinExistence type="predicted"/>
<dbReference type="Proteomes" id="UP000054937">
    <property type="component" value="Unassembled WGS sequence"/>
</dbReference>
<evidence type="ECO:0000313" key="7">
    <source>
        <dbReference type="Proteomes" id="UP000054937"/>
    </source>
</evidence>
<dbReference type="PANTHER" id="PTHR11707">
    <property type="entry name" value="L-ASPARAGINASE"/>
    <property type="match status" value="1"/>
</dbReference>
<dbReference type="InterPro" id="IPR027473">
    <property type="entry name" value="L-asparaginase_C"/>
</dbReference>
<dbReference type="EMBL" id="LDAU01000120">
    <property type="protein sequence ID" value="KRX04201.1"/>
    <property type="molecule type" value="Genomic_DNA"/>
</dbReference>
<dbReference type="GO" id="GO:0004067">
    <property type="term" value="F:asparaginase activity"/>
    <property type="evidence" value="ECO:0007669"/>
    <property type="project" value="UniProtKB-UniRule"/>
</dbReference>
<dbReference type="OrthoDB" id="427002at2759"/>
<dbReference type="PIRSF" id="PIRSF001220">
    <property type="entry name" value="L-ASNase_gatD"/>
    <property type="match status" value="1"/>
</dbReference>
<keyword evidence="7" id="KW-1185">Reference proteome</keyword>
<comment type="caution">
    <text evidence="6">The sequence shown here is derived from an EMBL/GenBank/DDBJ whole genome shotgun (WGS) entry which is preliminary data.</text>
</comment>
<dbReference type="PIRSF" id="PIRSF500176">
    <property type="entry name" value="L_ASNase"/>
    <property type="match status" value="1"/>
</dbReference>
<dbReference type="InterPro" id="IPR040919">
    <property type="entry name" value="Asparaginase_C"/>
</dbReference>
<dbReference type="InterPro" id="IPR006034">
    <property type="entry name" value="Asparaginase/glutaminase-like"/>
</dbReference>
<evidence type="ECO:0000313" key="6">
    <source>
        <dbReference type="EMBL" id="KRX04201.1"/>
    </source>
</evidence>
<sequence>MDVQYTISKQPSINLNLESPQRRRPQQQQENEEEFPILQLSKQNISSLSDININTQNQIPAQSLTKLNTNPNVFCEDFYRENLLDQPFPLQEDIPKKLGHEHFCDLIYQEQKIDKKVLIICLGGTISMVPGPKGLEVKKGAIQQLIQQYHPLFDKDYVDKNGRNKKTGEIEWYITPRSIYHKRTWYKFLEIDEPIDSSNINTNLYHYIAELIESNYSQYDGFILTHGTDTMSYTASALSFLLQNLQKTVILTGSMIPLSEKENDAANNLTCSLLIVGHFTIPQVCIMMNDRLIRGNRAKKCYSQGIDAFDSPMYPQLILFTEYQQEKLIVNREAIKSCEYGNNKKLPLKVHKNLQDNVCILTIYPSLNMDVVKYVCTSPKIEGIIIQSYGAGNIPSKNKHFLELIKNAVKRGVIVVNISQCYHSEVTPVYEAGVALKELGVVFGYDMTLESALSKLQYLLSKKQYLKKDQIKILMRTSIRGELTLPKEKLVTAEQEQAHAKIQSRPYRLYIDEDSNLIDLLKQMEIME</sequence>
<dbReference type="PANTHER" id="PTHR11707:SF28">
    <property type="entry name" value="60 KDA LYSOPHOSPHOLIPASE"/>
    <property type="match status" value="1"/>
</dbReference>
<protein>
    <recommendedName>
        <fullName evidence="1">asparaginase</fullName>
        <ecNumber evidence="1">3.5.1.1</ecNumber>
    </recommendedName>
</protein>
<dbReference type="InterPro" id="IPR027475">
    <property type="entry name" value="Asparaginase/glutaminase_AS2"/>
</dbReference>
<dbReference type="InterPro" id="IPR037152">
    <property type="entry name" value="L-asparaginase_N_sf"/>
</dbReference>
<dbReference type="PRINTS" id="PR00139">
    <property type="entry name" value="ASNGLNASE"/>
</dbReference>
<reference evidence="6 7" key="1">
    <citation type="journal article" date="2015" name="Sci. Rep.">
        <title>Genome of the facultative scuticociliatosis pathogen Pseudocohnilembus persalinus provides insight into its virulence through horizontal gene transfer.</title>
        <authorList>
            <person name="Xiong J."/>
            <person name="Wang G."/>
            <person name="Cheng J."/>
            <person name="Tian M."/>
            <person name="Pan X."/>
            <person name="Warren A."/>
            <person name="Jiang C."/>
            <person name="Yuan D."/>
            <person name="Miao W."/>
        </authorList>
    </citation>
    <scope>NUCLEOTIDE SEQUENCE [LARGE SCALE GENOMIC DNA]</scope>
    <source>
        <strain evidence="6">36N120E</strain>
    </source>
</reference>
<dbReference type="EC" id="3.5.1.1" evidence="1"/>
<dbReference type="AlphaFoldDB" id="A0A0V0QPJ7"/>
<dbReference type="InterPro" id="IPR027474">
    <property type="entry name" value="L-asparaginase_N"/>
</dbReference>
<evidence type="ECO:0000256" key="2">
    <source>
        <dbReference type="ARBA" id="ARBA00022801"/>
    </source>
</evidence>
<feature type="domain" description="L-asparaginase N-terminal" evidence="4">
    <location>
        <begin position="116"/>
        <end position="325"/>
    </location>
</feature>
<dbReference type="SFLD" id="SFLDS00057">
    <property type="entry name" value="Glutaminase/Asparaginase"/>
    <property type="match status" value="1"/>
</dbReference>
<organism evidence="6 7">
    <name type="scientific">Pseudocohnilembus persalinus</name>
    <name type="common">Ciliate</name>
    <dbReference type="NCBI Taxonomy" id="266149"/>
    <lineage>
        <taxon>Eukaryota</taxon>
        <taxon>Sar</taxon>
        <taxon>Alveolata</taxon>
        <taxon>Ciliophora</taxon>
        <taxon>Intramacronucleata</taxon>
        <taxon>Oligohymenophorea</taxon>
        <taxon>Scuticociliatia</taxon>
        <taxon>Philasterida</taxon>
        <taxon>Pseudocohnilembidae</taxon>
        <taxon>Pseudocohnilembus</taxon>
    </lineage>
</organism>
<dbReference type="InParanoid" id="A0A0V0QPJ7"/>
<gene>
    <name evidence="6" type="ORF">PPERSA_11325</name>
</gene>
<keyword evidence="2" id="KW-0378">Hydrolase</keyword>
<evidence type="ECO:0000256" key="1">
    <source>
        <dbReference type="ARBA" id="ARBA00012920"/>
    </source>
</evidence>
<dbReference type="FunFam" id="3.40.50.40:FF:000001">
    <property type="entry name" value="L-asparaginase 1"/>
    <property type="match status" value="1"/>
</dbReference>
<dbReference type="InterPro" id="IPR036152">
    <property type="entry name" value="Asp/glu_Ase-like_sf"/>
</dbReference>
<name>A0A0V0QPJ7_PSEPJ</name>
<dbReference type="Pfam" id="PF00710">
    <property type="entry name" value="Asparaginase"/>
    <property type="match status" value="1"/>
</dbReference>
<dbReference type="SUPFAM" id="SSF53774">
    <property type="entry name" value="Glutaminase/Asparaginase"/>
    <property type="match status" value="1"/>
</dbReference>
<dbReference type="PROSITE" id="PS00917">
    <property type="entry name" value="ASN_GLN_ASE_2"/>
    <property type="match status" value="1"/>
</dbReference>
<feature type="active site" evidence="3">
    <location>
        <position position="228"/>
    </location>
</feature>